<name>A0AAD9FU10_PAPLA</name>
<comment type="similarity">
    <text evidence="4">Belongs to the copper transporter (Ctr) (TC 1.A.56) family. SLC31A subfamily.</text>
</comment>
<protein>
    <recommendedName>
        <fullName evidence="4">Copper transport protein</fullName>
    </recommendedName>
</protein>
<evidence type="ECO:0000313" key="6">
    <source>
        <dbReference type="Proteomes" id="UP001182556"/>
    </source>
</evidence>
<dbReference type="PANTHER" id="PTHR12483:SF115">
    <property type="entry name" value="COPPER TRANSPORT PROTEIN"/>
    <property type="match status" value="1"/>
</dbReference>
<dbReference type="PANTHER" id="PTHR12483">
    <property type="entry name" value="SOLUTE CARRIER FAMILY 31 COPPER TRANSPORTERS"/>
    <property type="match status" value="1"/>
</dbReference>
<dbReference type="AlphaFoldDB" id="A0AAD9FU10"/>
<feature type="transmembrane region" description="Helical" evidence="4">
    <location>
        <begin position="150"/>
        <end position="167"/>
    </location>
</feature>
<keyword evidence="3 4" id="KW-0472">Membrane</keyword>
<accession>A0AAD9FU10</accession>
<keyword evidence="2 4" id="KW-1133">Transmembrane helix</keyword>
<keyword evidence="4" id="KW-0406">Ion transport</keyword>
<reference evidence="5" key="1">
    <citation type="submission" date="2023-02" db="EMBL/GenBank/DDBJ databases">
        <title>Identification and recombinant expression of a fungal hydrolase from Papiliotrema laurentii that hydrolyzes apple cutin and clears colloidal polyester polyurethane.</title>
        <authorList>
            <consortium name="DOE Joint Genome Institute"/>
            <person name="Roman V.A."/>
            <person name="Bojanowski C."/>
            <person name="Crable B.R."/>
            <person name="Wagner D.N."/>
            <person name="Hung C.S."/>
            <person name="Nadeau L.J."/>
            <person name="Schratz L."/>
            <person name="Haridas S."/>
            <person name="Pangilinan J."/>
            <person name="Lipzen A."/>
            <person name="Na H."/>
            <person name="Yan M."/>
            <person name="Ng V."/>
            <person name="Grigoriev I.V."/>
            <person name="Spatafora J.W."/>
            <person name="Barlow D."/>
            <person name="Biffinger J."/>
            <person name="Kelley-Loughnane N."/>
            <person name="Varaljay V.A."/>
            <person name="Crookes-Goodson W.J."/>
        </authorList>
    </citation>
    <scope>NUCLEOTIDE SEQUENCE</scope>
    <source>
        <strain evidence="5">5307AH</strain>
    </source>
</reference>
<proteinExistence type="inferred from homology"/>
<comment type="caution">
    <text evidence="5">The sequence shown here is derived from an EMBL/GenBank/DDBJ whole genome shotgun (WGS) entry which is preliminary data.</text>
</comment>
<dbReference type="Pfam" id="PF04145">
    <property type="entry name" value="Ctr"/>
    <property type="match status" value="1"/>
</dbReference>
<evidence type="ECO:0000313" key="5">
    <source>
        <dbReference type="EMBL" id="KAK1926222.1"/>
    </source>
</evidence>
<keyword evidence="6" id="KW-1185">Reference proteome</keyword>
<comment type="subcellular location">
    <subcellularLocation>
        <location evidence="4">Membrane</location>
        <topology evidence="4">Multi-pass membrane protein</topology>
    </subcellularLocation>
</comment>
<evidence type="ECO:0000256" key="1">
    <source>
        <dbReference type="ARBA" id="ARBA00022692"/>
    </source>
</evidence>
<gene>
    <name evidence="5" type="ORF">DB88DRAFT_481137</name>
</gene>
<keyword evidence="4" id="KW-0186">Copper</keyword>
<evidence type="ECO:0000256" key="2">
    <source>
        <dbReference type="ARBA" id="ARBA00022989"/>
    </source>
</evidence>
<feature type="transmembrane region" description="Helical" evidence="4">
    <location>
        <begin position="53"/>
        <end position="73"/>
    </location>
</feature>
<keyword evidence="1 4" id="KW-0812">Transmembrane</keyword>
<feature type="transmembrane region" description="Helical" evidence="4">
    <location>
        <begin position="173"/>
        <end position="189"/>
    </location>
</feature>
<dbReference type="GO" id="GO:0016020">
    <property type="term" value="C:membrane"/>
    <property type="evidence" value="ECO:0007669"/>
    <property type="project" value="UniProtKB-SubCell"/>
</dbReference>
<dbReference type="GO" id="GO:0005375">
    <property type="term" value="F:copper ion transmembrane transporter activity"/>
    <property type="evidence" value="ECO:0007669"/>
    <property type="project" value="UniProtKB-UniRule"/>
</dbReference>
<dbReference type="InterPro" id="IPR007274">
    <property type="entry name" value="Cop_transporter"/>
</dbReference>
<dbReference type="Proteomes" id="UP001182556">
    <property type="component" value="Unassembled WGS sequence"/>
</dbReference>
<sequence length="210" mass="22739">MVSDHSGHAGHSMPMPDHSDHGAVKMCSMNMLWNSQVEDVCVVFSSWHITGPLTMVLSCIVIIVISIFYASLLHYTRNFDKRIAINLFTESRTSAGAASRRESHAAGLLPDAGRRQSLIPTSQSGYAAIETGAGRMGLTRLNIGLRVTRGALYALSVAISFWLMLVAMTYNTYLFLSIVIGAFIGHVMYEGDIDVGSMVNPSASKGLACH</sequence>
<keyword evidence="4" id="KW-0813">Transport</keyword>
<keyword evidence="4" id="KW-0187">Copper transport</keyword>
<organism evidence="5 6">
    <name type="scientific">Papiliotrema laurentii</name>
    <name type="common">Cryptococcus laurentii</name>
    <dbReference type="NCBI Taxonomy" id="5418"/>
    <lineage>
        <taxon>Eukaryota</taxon>
        <taxon>Fungi</taxon>
        <taxon>Dikarya</taxon>
        <taxon>Basidiomycota</taxon>
        <taxon>Agaricomycotina</taxon>
        <taxon>Tremellomycetes</taxon>
        <taxon>Tremellales</taxon>
        <taxon>Rhynchogastremaceae</taxon>
        <taxon>Papiliotrema</taxon>
    </lineage>
</organism>
<dbReference type="EMBL" id="JAODAN010000002">
    <property type="protein sequence ID" value="KAK1926222.1"/>
    <property type="molecule type" value="Genomic_DNA"/>
</dbReference>
<evidence type="ECO:0000256" key="4">
    <source>
        <dbReference type="RuleBase" id="RU367022"/>
    </source>
</evidence>
<evidence type="ECO:0000256" key="3">
    <source>
        <dbReference type="ARBA" id="ARBA00023136"/>
    </source>
</evidence>